<evidence type="ECO:0000313" key="2">
    <source>
        <dbReference type="EMBL" id="CDN86645.1"/>
    </source>
</evidence>
<evidence type="ECO:0000313" key="3">
    <source>
        <dbReference type="Proteomes" id="UP000028878"/>
    </source>
</evidence>
<reference evidence="3" key="1">
    <citation type="submission" date="2014-02" db="EMBL/GenBank/DDBJ databases">
        <authorList>
            <person name="Gan H."/>
        </authorList>
    </citation>
    <scope>NUCLEOTIDE SEQUENCE [LARGE SCALE GENOMIC DNA]</scope>
    <source>
        <strain evidence="3">S1</strain>
    </source>
</reference>
<organism evidence="2 3">
    <name type="scientific">Hydrogenophaga intermedia</name>
    <dbReference type="NCBI Taxonomy" id="65786"/>
    <lineage>
        <taxon>Bacteria</taxon>
        <taxon>Pseudomonadati</taxon>
        <taxon>Pseudomonadota</taxon>
        <taxon>Betaproteobacteria</taxon>
        <taxon>Burkholderiales</taxon>
        <taxon>Comamonadaceae</taxon>
        <taxon>Hydrogenophaga</taxon>
    </lineage>
</organism>
<dbReference type="Proteomes" id="UP000028878">
    <property type="component" value="Unassembled WGS sequence"/>
</dbReference>
<proteinExistence type="predicted"/>
<accession>A0A1L1PMV4</accession>
<evidence type="ECO:0000256" key="1">
    <source>
        <dbReference type="SAM" id="Phobius"/>
    </source>
</evidence>
<dbReference type="EMBL" id="CCAE010000005">
    <property type="protein sequence ID" value="CDN86645.1"/>
    <property type="molecule type" value="Genomic_DNA"/>
</dbReference>
<gene>
    <name evidence="2" type="ORF">BN948_01051</name>
</gene>
<keyword evidence="1" id="KW-0472">Membrane</keyword>
<protein>
    <recommendedName>
        <fullName evidence="4">Transmembrane protein</fullName>
    </recommendedName>
</protein>
<sequence length="179" mass="19306">MPRTAAANQPPHHRARAYQRVVRLGWLEWIGIPALALLPLLALAGWLGPASQRLEATVPHGAGALKLEVSYPSRTRHKAGSELAIQVTNSGPDEARDLAIGIEDAYLAHFSRADALPTADAVAAGRVRVPLPPLRAGDSTAVRVRLEADGWGRLPGWIELGPRERPALTRQHFSTLVLP</sequence>
<keyword evidence="1" id="KW-0812">Transmembrane</keyword>
<dbReference type="AlphaFoldDB" id="A0A1L1PMV4"/>
<evidence type="ECO:0008006" key="4">
    <source>
        <dbReference type="Google" id="ProtNLM"/>
    </source>
</evidence>
<name>A0A1L1PMV4_HYDIT</name>
<reference evidence="3" key="2">
    <citation type="submission" date="2014-11" db="EMBL/GenBank/DDBJ databases">
        <title>Draft genome sequence of Hydrogenophaga intermedia S1.</title>
        <authorList>
            <person name="Gan H.M."/>
            <person name="Chew T.H."/>
            <person name="Stolz A."/>
        </authorList>
    </citation>
    <scope>NUCLEOTIDE SEQUENCE [LARGE SCALE GENOMIC DNA]</scope>
    <source>
        <strain evidence="3">S1</strain>
    </source>
</reference>
<dbReference type="RefSeq" id="WP_009515810.1">
    <property type="nucleotide sequence ID" value="NZ_CCAE010000005.1"/>
</dbReference>
<keyword evidence="3" id="KW-1185">Reference proteome</keyword>
<keyword evidence="1" id="KW-1133">Transmembrane helix</keyword>
<feature type="transmembrane region" description="Helical" evidence="1">
    <location>
        <begin position="21"/>
        <end position="47"/>
    </location>
</feature>